<dbReference type="SMART" id="SM00563">
    <property type="entry name" value="PlsC"/>
    <property type="match status" value="1"/>
</dbReference>
<keyword evidence="5" id="KW-0472">Membrane</keyword>
<feature type="region of interest" description="Disordered" evidence="4">
    <location>
        <begin position="405"/>
        <end position="446"/>
    </location>
</feature>
<name>A0A168BVJ5_9EURO</name>
<evidence type="ECO:0000256" key="2">
    <source>
        <dbReference type="ARBA" id="ARBA00022679"/>
    </source>
</evidence>
<dbReference type="PANTHER" id="PTHR10983:SF16">
    <property type="entry name" value="LYSOCARDIOLIPIN ACYLTRANSFERASE 1"/>
    <property type="match status" value="1"/>
</dbReference>
<feature type="region of interest" description="Disordered" evidence="4">
    <location>
        <begin position="1"/>
        <end position="20"/>
    </location>
</feature>
<evidence type="ECO:0000256" key="5">
    <source>
        <dbReference type="SAM" id="Phobius"/>
    </source>
</evidence>
<reference evidence="7 8" key="1">
    <citation type="journal article" date="2016" name="Genome Biol. Evol.">
        <title>Divergent and convergent evolution of fungal pathogenicity.</title>
        <authorList>
            <person name="Shang Y."/>
            <person name="Xiao G."/>
            <person name="Zheng P."/>
            <person name="Cen K."/>
            <person name="Zhan S."/>
            <person name="Wang C."/>
        </authorList>
    </citation>
    <scope>NUCLEOTIDE SEQUENCE [LARGE SCALE GENOMIC DNA]</scope>
    <source>
        <strain evidence="7 8">ARSEF 7405</strain>
    </source>
</reference>
<dbReference type="InterPro" id="IPR002123">
    <property type="entry name" value="Plipid/glycerol_acylTrfase"/>
</dbReference>
<keyword evidence="8" id="KW-1185">Reference proteome</keyword>
<sequence length="513" mass="58667">MSNASTRSSRPGDGEDDTDSLLESSFHPADTYYHTHRSATTSVTTLPTDPLLTQPTVNKKQTIGRLNIRAAADHGIIIQVLRTIALVAWFASCSICIVLTQLVGCPLLLIRRRWFDAYIARTKASFGLVITAVTQWGAPTPVRISGDRSVKGQFGLDESGKILKTEFPERLVMIANHQVYTDWMYLWWQAYSANMHGYIYIILKESLKYIPVLGQGMMFYGFIFMARKWLQDKPRLMHRLQKLRRAYNRGARGSVFEPMWLLIFPEGTNLSENSKMKSDMYGTKNGLPNFEHVLLPRSTGLFFCLQELRGTVDYIYDCTVGYSGPPKGVYPDKFFTLRSTFLRGCPPASVNFYWRRFAVDDLPLDDQEEFGRWLLQRWSEKNDLLEQFYNEGQFPPCDWEEEEELLSHMESHPSTPGEPSHTRQSSLEHNYGATDAPGEDEGDEGKDGFVVEECRSEITYVNGQRMRSRLMTNYGPSYFETEVRLVSQFEVLKIFGVIAVVAVVAWAGIKWFT</sequence>
<dbReference type="GO" id="GO:0036149">
    <property type="term" value="P:phosphatidylinositol acyl-chain remodeling"/>
    <property type="evidence" value="ECO:0007669"/>
    <property type="project" value="TreeGrafter"/>
</dbReference>
<dbReference type="CDD" id="cd07990">
    <property type="entry name" value="LPLAT_LCLAT1-like"/>
    <property type="match status" value="1"/>
</dbReference>
<keyword evidence="5" id="KW-0812">Transmembrane</keyword>
<dbReference type="GO" id="GO:0016746">
    <property type="term" value="F:acyltransferase activity"/>
    <property type="evidence" value="ECO:0007669"/>
    <property type="project" value="UniProtKB-KW"/>
</dbReference>
<protein>
    <submittedName>
        <fullName evidence="7">Lysocardiolipin acyltransferase</fullName>
    </submittedName>
</protein>
<keyword evidence="2 7" id="KW-0808">Transferase</keyword>
<dbReference type="OrthoDB" id="189226at2759"/>
<feature type="domain" description="Phospholipid/glycerol acyltransferase" evidence="6">
    <location>
        <begin position="171"/>
        <end position="302"/>
    </location>
</feature>
<dbReference type="Pfam" id="PF01553">
    <property type="entry name" value="Acyltransferase"/>
    <property type="match status" value="1"/>
</dbReference>
<dbReference type="EMBL" id="AZGZ01000004">
    <property type="protein sequence ID" value="KZZ95799.1"/>
    <property type="molecule type" value="Genomic_DNA"/>
</dbReference>
<evidence type="ECO:0000256" key="4">
    <source>
        <dbReference type="SAM" id="MobiDB-lite"/>
    </source>
</evidence>
<dbReference type="VEuPathDB" id="FungiDB:AAP_01475"/>
<dbReference type="Pfam" id="PF16076">
    <property type="entry name" value="Acyltransf_C"/>
    <property type="match status" value="1"/>
</dbReference>
<gene>
    <name evidence="7" type="ORF">AAP_01475</name>
</gene>
<keyword evidence="3 7" id="KW-0012">Acyltransferase</keyword>
<dbReference type="SUPFAM" id="SSF69593">
    <property type="entry name" value="Glycerol-3-phosphate (1)-acyltransferase"/>
    <property type="match status" value="1"/>
</dbReference>
<proteinExistence type="inferred from homology"/>
<dbReference type="GO" id="GO:0005783">
    <property type="term" value="C:endoplasmic reticulum"/>
    <property type="evidence" value="ECO:0007669"/>
    <property type="project" value="TreeGrafter"/>
</dbReference>
<dbReference type="AlphaFoldDB" id="A0A168BVJ5"/>
<dbReference type="InterPro" id="IPR032098">
    <property type="entry name" value="Acyltransf_C"/>
</dbReference>
<comment type="similarity">
    <text evidence="1">Belongs to the 1-acyl-sn-glycerol-3-phosphate acyltransferase family.</text>
</comment>
<evidence type="ECO:0000313" key="8">
    <source>
        <dbReference type="Proteomes" id="UP000242877"/>
    </source>
</evidence>
<dbReference type="Proteomes" id="UP000242877">
    <property type="component" value="Unassembled WGS sequence"/>
</dbReference>
<feature type="transmembrane region" description="Helical" evidence="5">
    <location>
        <begin position="491"/>
        <end position="509"/>
    </location>
</feature>
<evidence type="ECO:0000259" key="6">
    <source>
        <dbReference type="SMART" id="SM00563"/>
    </source>
</evidence>
<comment type="caution">
    <text evidence="7">The sequence shown here is derived from an EMBL/GenBank/DDBJ whole genome shotgun (WGS) entry which is preliminary data.</text>
</comment>
<evidence type="ECO:0000256" key="3">
    <source>
        <dbReference type="ARBA" id="ARBA00023315"/>
    </source>
</evidence>
<feature type="transmembrane region" description="Helical" evidence="5">
    <location>
        <begin position="86"/>
        <end position="110"/>
    </location>
</feature>
<keyword evidence="5" id="KW-1133">Transmembrane helix</keyword>
<accession>A0A168BVJ5</accession>
<evidence type="ECO:0000256" key="1">
    <source>
        <dbReference type="ARBA" id="ARBA00008655"/>
    </source>
</evidence>
<evidence type="ECO:0000313" key="7">
    <source>
        <dbReference type="EMBL" id="KZZ95799.1"/>
    </source>
</evidence>
<dbReference type="PANTHER" id="PTHR10983">
    <property type="entry name" value="1-ACYLGLYCEROL-3-PHOSPHATE ACYLTRANSFERASE-RELATED"/>
    <property type="match status" value="1"/>
</dbReference>
<organism evidence="7 8">
    <name type="scientific">Ascosphaera apis ARSEF 7405</name>
    <dbReference type="NCBI Taxonomy" id="392613"/>
    <lineage>
        <taxon>Eukaryota</taxon>
        <taxon>Fungi</taxon>
        <taxon>Dikarya</taxon>
        <taxon>Ascomycota</taxon>
        <taxon>Pezizomycotina</taxon>
        <taxon>Eurotiomycetes</taxon>
        <taxon>Eurotiomycetidae</taxon>
        <taxon>Onygenales</taxon>
        <taxon>Ascosphaeraceae</taxon>
        <taxon>Ascosphaera</taxon>
    </lineage>
</organism>